<organism evidence="3 4">
    <name type="scientific">Nakamurella leprariae</name>
    <dbReference type="NCBI Taxonomy" id="2803911"/>
    <lineage>
        <taxon>Bacteria</taxon>
        <taxon>Bacillati</taxon>
        <taxon>Actinomycetota</taxon>
        <taxon>Actinomycetes</taxon>
        <taxon>Nakamurellales</taxon>
        <taxon>Nakamurellaceae</taxon>
        <taxon>Nakamurella</taxon>
    </lineage>
</organism>
<dbReference type="AlphaFoldDB" id="A0A938YE29"/>
<dbReference type="GO" id="GO:0004177">
    <property type="term" value="F:aminopeptidase activity"/>
    <property type="evidence" value="ECO:0007669"/>
    <property type="project" value="TreeGrafter"/>
</dbReference>
<keyword evidence="4" id="KW-1185">Reference proteome</keyword>
<comment type="similarity">
    <text evidence="1">Belongs to the peptidase S58 family.</text>
</comment>
<feature type="region of interest" description="Disordered" evidence="2">
    <location>
        <begin position="1"/>
        <end position="26"/>
    </location>
</feature>
<name>A0A938YE29_9ACTN</name>
<accession>A0A938YE29</accession>
<sequence length="439" mass="43428">MSETSTGAERQVADRASRPGPTNSLADVAGIRVGHATLVGDGHLTGTTVVLAPPPADPADPRPVGGMVAGVDVRGGAPGTVETDLLDPSALVEQVQAITLTGGSAYGLAAAAGVVGALAERGCGLSVGTAPDEVVPIAPGAVLFDLGRGGRFTARPVAAAGAEAVAAALRDTDPVLGAVGAGTGAVAGGLKGGVGQASTVVELPDGPVTVAALVVVNAAGSLVASETGALWGAPLLQPGDVPGLVGPPSTADRDRLLRLASGAMEPTDDPADPDPVHPAGADLGHSARPLPRVGPQDRGPGIPAGPDPNAPRHTTLAVLVTDAALTKAQCHRLATLGHDGMARAVNPVHTLFDGDVVFAAATGTRTLSGRARALPGSRAGDPAETHPADPMSWHRLLTAAGDTVTRATVRGVTETEGVTTAAGRWWSYRQAAPSAFRAD</sequence>
<dbReference type="Pfam" id="PF03576">
    <property type="entry name" value="Peptidase_S58"/>
    <property type="match status" value="1"/>
</dbReference>
<comment type="caution">
    <text evidence="3">The sequence shown here is derived from an EMBL/GenBank/DDBJ whole genome shotgun (WGS) entry which is preliminary data.</text>
</comment>
<protein>
    <submittedName>
        <fullName evidence="3">P1 family peptidase</fullName>
    </submittedName>
</protein>
<dbReference type="Proteomes" id="UP000663792">
    <property type="component" value="Unassembled WGS sequence"/>
</dbReference>
<evidence type="ECO:0000256" key="2">
    <source>
        <dbReference type="SAM" id="MobiDB-lite"/>
    </source>
</evidence>
<dbReference type="PANTHER" id="PTHR36512:SF3">
    <property type="entry name" value="BLR5678 PROTEIN"/>
    <property type="match status" value="1"/>
</dbReference>
<proteinExistence type="inferred from homology"/>
<feature type="region of interest" description="Disordered" evidence="2">
    <location>
        <begin position="263"/>
        <end position="312"/>
    </location>
</feature>
<evidence type="ECO:0000313" key="4">
    <source>
        <dbReference type="Proteomes" id="UP000663792"/>
    </source>
</evidence>
<dbReference type="EMBL" id="JAERWK010000003">
    <property type="protein sequence ID" value="MBM9466160.1"/>
    <property type="molecule type" value="Genomic_DNA"/>
</dbReference>
<dbReference type="RefSeq" id="WP_205259114.1">
    <property type="nucleotide sequence ID" value="NZ_JAERWK010000003.1"/>
</dbReference>
<dbReference type="InterPro" id="IPR005321">
    <property type="entry name" value="Peptidase_S58_DmpA"/>
</dbReference>
<evidence type="ECO:0000256" key="1">
    <source>
        <dbReference type="ARBA" id="ARBA00007068"/>
    </source>
</evidence>
<dbReference type="PANTHER" id="PTHR36512">
    <property type="entry name" value="D-AMINOPEPTIDASE"/>
    <property type="match status" value="1"/>
</dbReference>
<gene>
    <name evidence="3" type="ORF">JL106_02550</name>
</gene>
<evidence type="ECO:0000313" key="3">
    <source>
        <dbReference type="EMBL" id="MBM9466160.1"/>
    </source>
</evidence>
<dbReference type="InterPro" id="IPR016117">
    <property type="entry name" value="ArgJ-like_dom_sf"/>
</dbReference>
<dbReference type="Gene3D" id="3.60.70.12">
    <property type="entry name" value="L-amino peptidase D-ALA esterase/amidase"/>
    <property type="match status" value="1"/>
</dbReference>
<dbReference type="SUPFAM" id="SSF56266">
    <property type="entry name" value="DmpA/ArgJ-like"/>
    <property type="match status" value="1"/>
</dbReference>
<reference evidence="3" key="1">
    <citation type="submission" date="2021-01" db="EMBL/GenBank/DDBJ databases">
        <title>YIM 132084 draft genome.</title>
        <authorList>
            <person name="An D."/>
        </authorList>
    </citation>
    <scope>NUCLEOTIDE SEQUENCE</scope>
    <source>
        <strain evidence="3">YIM 132084</strain>
    </source>
</reference>